<reference evidence="3" key="1">
    <citation type="journal article" date="2021" name="PeerJ">
        <title>Extensive microbial diversity within the chicken gut microbiome revealed by metagenomics and culture.</title>
        <authorList>
            <person name="Gilroy R."/>
            <person name="Ravi A."/>
            <person name="Getino M."/>
            <person name="Pursley I."/>
            <person name="Horton D.L."/>
            <person name="Alikhan N.F."/>
            <person name="Baker D."/>
            <person name="Gharbi K."/>
            <person name="Hall N."/>
            <person name="Watson M."/>
            <person name="Adriaenssens E.M."/>
            <person name="Foster-Nyarko E."/>
            <person name="Jarju S."/>
            <person name="Secka A."/>
            <person name="Antonio M."/>
            <person name="Oren A."/>
            <person name="Chaudhuri R.R."/>
            <person name="La Ragione R."/>
            <person name="Hildebrand F."/>
            <person name="Pallen M.J."/>
        </authorList>
    </citation>
    <scope>NUCLEOTIDE SEQUENCE</scope>
    <source>
        <strain evidence="3">1068</strain>
    </source>
</reference>
<dbReference type="Proteomes" id="UP000824056">
    <property type="component" value="Unassembled WGS sequence"/>
</dbReference>
<feature type="transmembrane region" description="Helical" evidence="1">
    <location>
        <begin position="28"/>
        <end position="49"/>
    </location>
</feature>
<comment type="caution">
    <text evidence="3">The sequence shown here is derived from an EMBL/GenBank/DDBJ whole genome shotgun (WGS) entry which is preliminary data.</text>
</comment>
<keyword evidence="1" id="KW-1133">Transmembrane helix</keyword>
<evidence type="ECO:0000259" key="2">
    <source>
        <dbReference type="Pfam" id="PF07811"/>
    </source>
</evidence>
<evidence type="ECO:0000313" key="3">
    <source>
        <dbReference type="EMBL" id="HIZ65728.1"/>
    </source>
</evidence>
<dbReference type="Pfam" id="PF07811">
    <property type="entry name" value="TadE"/>
    <property type="match status" value="1"/>
</dbReference>
<reference evidence="3" key="2">
    <citation type="submission" date="2021-04" db="EMBL/GenBank/DDBJ databases">
        <authorList>
            <person name="Gilroy R."/>
        </authorList>
    </citation>
    <scope>NUCLEOTIDE SEQUENCE</scope>
    <source>
        <strain evidence="3">1068</strain>
    </source>
</reference>
<protein>
    <submittedName>
        <fullName evidence="3">Pilus assembly protein</fullName>
    </submittedName>
</protein>
<sequence>MELSAEKGRIKRKGEVSLRQKGSLTVEYALILPLFFLAVVVLTGMLDLYRLQIRIQTALSEGARELAMYAYCREGEDSSPVGLVEDAVCGVYGMKKVRDSLEGERLSQILGGINGIVFTGSGYQNDTVTLKASFYYASPVAFFRLFPVRISLDSQARAWTGYKGVTFGSQESEELVYVTEWESVYHTSAACTHISLDIQKVSLAGAENSKNEYGEHYHPCEKCVGDSGGSRQVYITRTGDCYHNSRDCPGLTRTVMAVKKSQASALRECSRCRGE</sequence>
<accession>A0A9D2FQS0</accession>
<dbReference type="EMBL" id="DXBG01000175">
    <property type="protein sequence ID" value="HIZ65728.1"/>
    <property type="molecule type" value="Genomic_DNA"/>
</dbReference>
<organism evidence="3 4">
    <name type="scientific">Candidatus Blautia pullicola</name>
    <dbReference type="NCBI Taxonomy" id="2838498"/>
    <lineage>
        <taxon>Bacteria</taxon>
        <taxon>Bacillati</taxon>
        <taxon>Bacillota</taxon>
        <taxon>Clostridia</taxon>
        <taxon>Lachnospirales</taxon>
        <taxon>Lachnospiraceae</taxon>
        <taxon>Blautia</taxon>
    </lineage>
</organism>
<evidence type="ECO:0000313" key="4">
    <source>
        <dbReference type="Proteomes" id="UP000824056"/>
    </source>
</evidence>
<dbReference type="AlphaFoldDB" id="A0A9D2FQS0"/>
<keyword evidence="1" id="KW-0812">Transmembrane</keyword>
<feature type="domain" description="TadE-like" evidence="2">
    <location>
        <begin position="22"/>
        <end position="64"/>
    </location>
</feature>
<keyword evidence="1" id="KW-0472">Membrane</keyword>
<dbReference type="InterPro" id="IPR012495">
    <property type="entry name" value="TadE-like_dom"/>
</dbReference>
<gene>
    <name evidence="3" type="ORF">H9809_07505</name>
</gene>
<proteinExistence type="predicted"/>
<name>A0A9D2FQS0_9FIRM</name>
<evidence type="ECO:0000256" key="1">
    <source>
        <dbReference type="SAM" id="Phobius"/>
    </source>
</evidence>